<sequence length="86" mass="9637">MIKPQSIRKGVNIYLNRVLTEKQSIIELSKEWSPTQEALFKRLLKEGGEINIKGVNIKVTVQEKILTSRGEKDGGIIVAPGSDTRF</sequence>
<reference evidence="1" key="1">
    <citation type="submission" date="2020-04" db="EMBL/GenBank/DDBJ databases">
        <authorList>
            <person name="Chiriac C."/>
            <person name="Salcher M."/>
            <person name="Ghai R."/>
            <person name="Kavagutti S V."/>
        </authorList>
    </citation>
    <scope>NUCLEOTIDE SEQUENCE</scope>
</reference>
<dbReference type="EMBL" id="LR796345">
    <property type="protein sequence ID" value="CAB4138422.1"/>
    <property type="molecule type" value="Genomic_DNA"/>
</dbReference>
<evidence type="ECO:0000313" key="1">
    <source>
        <dbReference type="EMBL" id="CAB4138422.1"/>
    </source>
</evidence>
<organism evidence="1">
    <name type="scientific">uncultured Caudovirales phage</name>
    <dbReference type="NCBI Taxonomy" id="2100421"/>
    <lineage>
        <taxon>Viruses</taxon>
        <taxon>Duplodnaviria</taxon>
        <taxon>Heunggongvirae</taxon>
        <taxon>Uroviricota</taxon>
        <taxon>Caudoviricetes</taxon>
        <taxon>Peduoviridae</taxon>
        <taxon>Maltschvirus</taxon>
        <taxon>Maltschvirus maltsch</taxon>
    </lineage>
</organism>
<protein>
    <submittedName>
        <fullName evidence="1">Uncharacterized protein</fullName>
    </submittedName>
</protein>
<accession>A0A6J5LX26</accession>
<name>A0A6J5LX26_9CAUD</name>
<gene>
    <name evidence="1" type="ORF">UFOVP331_34</name>
</gene>
<proteinExistence type="predicted"/>